<dbReference type="Pfam" id="PF00583">
    <property type="entry name" value="Acetyltransf_1"/>
    <property type="match status" value="1"/>
</dbReference>
<evidence type="ECO:0000256" key="2">
    <source>
        <dbReference type="ARBA" id="ARBA00023315"/>
    </source>
</evidence>
<dbReference type="PANTHER" id="PTHR43877">
    <property type="entry name" value="AMINOALKYLPHOSPHONATE N-ACETYLTRANSFERASE-RELATED-RELATED"/>
    <property type="match status" value="1"/>
</dbReference>
<evidence type="ECO:0000256" key="1">
    <source>
        <dbReference type="ARBA" id="ARBA00022679"/>
    </source>
</evidence>
<dbReference type="RefSeq" id="WP_271277859.1">
    <property type="nucleotide sequence ID" value="NZ_BAABFD010000001.1"/>
</dbReference>
<dbReference type="SUPFAM" id="SSF55729">
    <property type="entry name" value="Acyl-CoA N-acyltransferases (Nat)"/>
    <property type="match status" value="1"/>
</dbReference>
<dbReference type="InterPro" id="IPR050832">
    <property type="entry name" value="Bact_Acetyltransf"/>
</dbReference>
<protein>
    <submittedName>
        <fullName evidence="4">GNAT family N-acetyltransferase</fullName>
    </submittedName>
</protein>
<organism evidence="4 5">
    <name type="scientific">Nonomuraea ferruginea</name>
    <dbReference type="NCBI Taxonomy" id="46174"/>
    <lineage>
        <taxon>Bacteria</taxon>
        <taxon>Bacillati</taxon>
        <taxon>Actinomycetota</taxon>
        <taxon>Actinomycetes</taxon>
        <taxon>Streptosporangiales</taxon>
        <taxon>Streptosporangiaceae</taxon>
        <taxon>Nonomuraea</taxon>
    </lineage>
</organism>
<evidence type="ECO:0000259" key="3">
    <source>
        <dbReference type="PROSITE" id="PS51186"/>
    </source>
</evidence>
<sequence>MSQVEVRLLPAAAGGDAALVGELTELVNRVYTASEEGLWAREVSRTSAEEMAELIRAGEIAVAWLDGRVVGGVRVRRLEGGEAEFGMLATDPAYRGAGIGSRLVGFAEQLGCERGAEVMQLELLAPREWTHPFKEYLNEWYTRIGYRVVRVGSLEESHPDLAPHLAGSCDFRIYHKDLRPS</sequence>
<name>A0ABT4T2B4_9ACTN</name>
<dbReference type="CDD" id="cd04301">
    <property type="entry name" value="NAT_SF"/>
    <property type="match status" value="1"/>
</dbReference>
<dbReference type="Proteomes" id="UP001212498">
    <property type="component" value="Unassembled WGS sequence"/>
</dbReference>
<keyword evidence="1" id="KW-0808">Transferase</keyword>
<gene>
    <name evidence="4" type="ORF">OUY24_23620</name>
</gene>
<dbReference type="InterPro" id="IPR000182">
    <property type="entry name" value="GNAT_dom"/>
</dbReference>
<dbReference type="PROSITE" id="PS51186">
    <property type="entry name" value="GNAT"/>
    <property type="match status" value="1"/>
</dbReference>
<accession>A0ABT4T2B4</accession>
<comment type="caution">
    <text evidence="4">The sequence shown here is derived from an EMBL/GenBank/DDBJ whole genome shotgun (WGS) entry which is preliminary data.</text>
</comment>
<feature type="domain" description="N-acetyltransferase" evidence="3">
    <location>
        <begin position="4"/>
        <end position="179"/>
    </location>
</feature>
<keyword evidence="2" id="KW-0012">Acyltransferase</keyword>
<dbReference type="EMBL" id="JAPNUD010000072">
    <property type="protein sequence ID" value="MDA0643627.1"/>
    <property type="molecule type" value="Genomic_DNA"/>
</dbReference>
<dbReference type="InterPro" id="IPR016181">
    <property type="entry name" value="Acyl_CoA_acyltransferase"/>
</dbReference>
<reference evidence="4 5" key="1">
    <citation type="submission" date="2022-11" db="EMBL/GenBank/DDBJ databases">
        <title>Nonomuraea corallina sp. nov., a new species of the genus Nonomuraea isolated from sea side sediment in Thai sea.</title>
        <authorList>
            <person name="Ngamcharungchit C."/>
            <person name="Matsumoto A."/>
            <person name="Suriyachadkun C."/>
            <person name="Panbangred W."/>
            <person name="Inahashi Y."/>
            <person name="Intra B."/>
        </authorList>
    </citation>
    <scope>NUCLEOTIDE SEQUENCE [LARGE SCALE GENOMIC DNA]</scope>
    <source>
        <strain evidence="4 5">DSM 43553</strain>
    </source>
</reference>
<dbReference type="Gene3D" id="3.40.630.30">
    <property type="match status" value="1"/>
</dbReference>
<keyword evidence="5" id="KW-1185">Reference proteome</keyword>
<evidence type="ECO:0000313" key="4">
    <source>
        <dbReference type="EMBL" id="MDA0643627.1"/>
    </source>
</evidence>
<evidence type="ECO:0000313" key="5">
    <source>
        <dbReference type="Proteomes" id="UP001212498"/>
    </source>
</evidence>
<proteinExistence type="predicted"/>